<gene>
    <name evidence="1" type="ORF">ACFSL2_00955</name>
</gene>
<evidence type="ECO:0008006" key="3">
    <source>
        <dbReference type="Google" id="ProtNLM"/>
    </source>
</evidence>
<organism evidence="1 2">
    <name type="scientific">Promicromonospora aerolata</name>
    <dbReference type="NCBI Taxonomy" id="195749"/>
    <lineage>
        <taxon>Bacteria</taxon>
        <taxon>Bacillati</taxon>
        <taxon>Actinomycetota</taxon>
        <taxon>Actinomycetes</taxon>
        <taxon>Micrococcales</taxon>
        <taxon>Promicromonosporaceae</taxon>
        <taxon>Promicromonospora</taxon>
    </lineage>
</organism>
<dbReference type="Proteomes" id="UP001597338">
    <property type="component" value="Unassembled WGS sequence"/>
</dbReference>
<accession>A0ABW4V619</accession>
<protein>
    <recommendedName>
        <fullName evidence="3">YCII-related domain-containing protein</fullName>
    </recommendedName>
</protein>
<keyword evidence="2" id="KW-1185">Reference proteome</keyword>
<reference evidence="2" key="1">
    <citation type="journal article" date="2019" name="Int. J. Syst. Evol. Microbiol.">
        <title>The Global Catalogue of Microorganisms (GCM) 10K type strain sequencing project: providing services to taxonomists for standard genome sequencing and annotation.</title>
        <authorList>
            <consortium name="The Broad Institute Genomics Platform"/>
            <consortium name="The Broad Institute Genome Sequencing Center for Infectious Disease"/>
            <person name="Wu L."/>
            <person name="Ma J."/>
        </authorList>
    </citation>
    <scope>NUCLEOTIDE SEQUENCE [LARGE SCALE GENOMIC DNA]</scope>
    <source>
        <strain evidence="2">CCM 7043</strain>
    </source>
</reference>
<evidence type="ECO:0000313" key="2">
    <source>
        <dbReference type="Proteomes" id="UP001597338"/>
    </source>
</evidence>
<name>A0ABW4V619_9MICO</name>
<dbReference type="RefSeq" id="WP_377196047.1">
    <property type="nucleotide sequence ID" value="NZ_JBHUHF010000001.1"/>
</dbReference>
<sequence length="48" mass="5227">MRGPFLPATGMVVVSASDLDELEHAVAAVEQAAIYASLEIRRLWDQQA</sequence>
<dbReference type="EMBL" id="JBHUHF010000001">
    <property type="protein sequence ID" value="MFD2024072.1"/>
    <property type="molecule type" value="Genomic_DNA"/>
</dbReference>
<comment type="caution">
    <text evidence="1">The sequence shown here is derived from an EMBL/GenBank/DDBJ whole genome shotgun (WGS) entry which is preliminary data.</text>
</comment>
<evidence type="ECO:0000313" key="1">
    <source>
        <dbReference type="EMBL" id="MFD2024072.1"/>
    </source>
</evidence>
<proteinExistence type="predicted"/>